<dbReference type="PANTHER" id="PTHR28595:SF1">
    <property type="entry name" value="LARGE RIBOSOMAL SUBUNIT PROTEIN ML54"/>
    <property type="match status" value="1"/>
</dbReference>
<sequence>MACLSSVSWSRALGMANSSPRTTFCCLISCRVFPPLNFAVTTTSTTRKEKRILHTTPTVNAPPAKPGKAGGAFKAGMTVVKKKMEVETDPHKLVNYLCGGNYVKDSPEIKLKPDSEYPDWLWNLRTTGPPSLDELDPNSLEYWYKVREIRMKEERMLQKAVKGKRWLLRSKGKLLE</sequence>
<dbReference type="GO" id="GO:0005762">
    <property type="term" value="C:mitochondrial large ribosomal subunit"/>
    <property type="evidence" value="ECO:0007669"/>
    <property type="project" value="TreeGrafter"/>
</dbReference>
<keyword evidence="3" id="KW-0689">Ribosomal protein</keyword>
<evidence type="ECO:0000313" key="9">
    <source>
        <dbReference type="Proteomes" id="UP000186922"/>
    </source>
</evidence>
<evidence type="ECO:0000256" key="7">
    <source>
        <dbReference type="ARBA" id="ARBA00035179"/>
    </source>
</evidence>
<proteinExistence type="inferred from homology"/>
<dbReference type="STRING" id="947166.A0A1D1UPV6"/>
<dbReference type="PANTHER" id="PTHR28595">
    <property type="entry name" value="39S RIBOSOMAL PROTEIN L54, MITOCHONDRIAL"/>
    <property type="match status" value="1"/>
</dbReference>
<dbReference type="OrthoDB" id="10252718at2759"/>
<dbReference type="Pfam" id="PF08561">
    <property type="entry name" value="Ribosomal_L37"/>
    <property type="match status" value="1"/>
</dbReference>
<dbReference type="EMBL" id="BDGG01000001">
    <property type="protein sequence ID" value="GAU90550.1"/>
    <property type="molecule type" value="Genomic_DNA"/>
</dbReference>
<comment type="subcellular location">
    <subcellularLocation>
        <location evidence="1">Mitochondrion</location>
    </subcellularLocation>
</comment>
<evidence type="ECO:0000256" key="4">
    <source>
        <dbReference type="ARBA" id="ARBA00023128"/>
    </source>
</evidence>
<evidence type="ECO:0000256" key="6">
    <source>
        <dbReference type="ARBA" id="ARBA00033752"/>
    </source>
</evidence>
<dbReference type="GO" id="GO:0003735">
    <property type="term" value="F:structural constituent of ribosome"/>
    <property type="evidence" value="ECO:0007669"/>
    <property type="project" value="TreeGrafter"/>
</dbReference>
<keyword evidence="4" id="KW-0496">Mitochondrion</keyword>
<evidence type="ECO:0000256" key="2">
    <source>
        <dbReference type="ARBA" id="ARBA00022946"/>
    </source>
</evidence>
<accession>A0A1D1UPV6</accession>
<evidence type="ECO:0000256" key="1">
    <source>
        <dbReference type="ARBA" id="ARBA00004173"/>
    </source>
</evidence>
<comment type="similarity">
    <text evidence="6">Belongs to the mitochondrion-specific ribosomal protein mL54 family.</text>
</comment>
<comment type="caution">
    <text evidence="8">The sequence shown here is derived from an EMBL/GenBank/DDBJ whole genome shotgun (WGS) entry which is preliminary data.</text>
</comment>
<dbReference type="InterPro" id="IPR013870">
    <property type="entry name" value="Ribosomal_mL54"/>
</dbReference>
<dbReference type="Proteomes" id="UP000186922">
    <property type="component" value="Unassembled WGS sequence"/>
</dbReference>
<keyword evidence="2" id="KW-0809">Transit peptide</keyword>
<protein>
    <recommendedName>
        <fullName evidence="7">Large ribosomal subunit protein mL54</fullName>
    </recommendedName>
</protein>
<name>A0A1D1UPV6_RAMVA</name>
<keyword evidence="9" id="KW-1185">Reference proteome</keyword>
<dbReference type="AlphaFoldDB" id="A0A1D1UPV6"/>
<gene>
    <name evidence="8" type="primary">RvY_02952-1</name>
    <name evidence="8" type="synonym">RvY_02952.1</name>
    <name evidence="8" type="ORF">RvY_02952</name>
</gene>
<evidence type="ECO:0000256" key="3">
    <source>
        <dbReference type="ARBA" id="ARBA00022980"/>
    </source>
</evidence>
<organism evidence="8 9">
    <name type="scientific">Ramazzottius varieornatus</name>
    <name type="common">Water bear</name>
    <name type="synonym">Tardigrade</name>
    <dbReference type="NCBI Taxonomy" id="947166"/>
    <lineage>
        <taxon>Eukaryota</taxon>
        <taxon>Metazoa</taxon>
        <taxon>Ecdysozoa</taxon>
        <taxon>Tardigrada</taxon>
        <taxon>Eutardigrada</taxon>
        <taxon>Parachela</taxon>
        <taxon>Hypsibioidea</taxon>
        <taxon>Ramazzottiidae</taxon>
        <taxon>Ramazzottius</taxon>
    </lineage>
</organism>
<keyword evidence="5" id="KW-0687">Ribonucleoprotein</keyword>
<evidence type="ECO:0000256" key="5">
    <source>
        <dbReference type="ARBA" id="ARBA00023274"/>
    </source>
</evidence>
<reference evidence="8 9" key="1">
    <citation type="journal article" date="2016" name="Nat. Commun.">
        <title>Extremotolerant tardigrade genome and improved radiotolerance of human cultured cells by tardigrade-unique protein.</title>
        <authorList>
            <person name="Hashimoto T."/>
            <person name="Horikawa D.D."/>
            <person name="Saito Y."/>
            <person name="Kuwahara H."/>
            <person name="Kozuka-Hata H."/>
            <person name="Shin-I T."/>
            <person name="Minakuchi Y."/>
            <person name="Ohishi K."/>
            <person name="Motoyama A."/>
            <person name="Aizu T."/>
            <person name="Enomoto A."/>
            <person name="Kondo K."/>
            <person name="Tanaka S."/>
            <person name="Hara Y."/>
            <person name="Koshikawa S."/>
            <person name="Sagara H."/>
            <person name="Miura T."/>
            <person name="Yokobori S."/>
            <person name="Miyagawa K."/>
            <person name="Suzuki Y."/>
            <person name="Kubo T."/>
            <person name="Oyama M."/>
            <person name="Kohara Y."/>
            <person name="Fujiyama A."/>
            <person name="Arakawa K."/>
            <person name="Katayama T."/>
            <person name="Toyoda A."/>
            <person name="Kunieda T."/>
        </authorList>
    </citation>
    <scope>NUCLEOTIDE SEQUENCE [LARGE SCALE GENOMIC DNA]</scope>
    <source>
        <strain evidence="8 9">YOKOZUNA-1</strain>
    </source>
</reference>
<evidence type="ECO:0000313" key="8">
    <source>
        <dbReference type="EMBL" id="GAU90550.1"/>
    </source>
</evidence>